<dbReference type="SUPFAM" id="SSF53474">
    <property type="entry name" value="alpha/beta-Hydrolases"/>
    <property type="match status" value="1"/>
</dbReference>
<dbReference type="Proteomes" id="UP000044136">
    <property type="component" value="Unassembled WGS sequence"/>
</dbReference>
<dbReference type="AlphaFoldDB" id="A0A078MCT7"/>
<dbReference type="EMBL" id="CCSE01000001">
    <property type="protein sequence ID" value="CEA03222.1"/>
    <property type="molecule type" value="Genomic_DNA"/>
</dbReference>
<gene>
    <name evidence="2" type="primary">mhqD_2</name>
    <name evidence="2" type="ORF">BN1048_02008</name>
</gene>
<feature type="domain" description="Phospholipase/carboxylesterase/thioesterase" evidence="1">
    <location>
        <begin position="2"/>
        <end position="192"/>
    </location>
</feature>
<protein>
    <submittedName>
        <fullName evidence="2">Putative hydrolase MhqD</fullName>
    </submittedName>
</protein>
<proteinExistence type="predicted"/>
<dbReference type="STRING" id="1461582.BN1048_02008"/>
<dbReference type="RefSeq" id="WP_035810796.1">
    <property type="nucleotide sequence ID" value="NZ_CCSE01000001.1"/>
</dbReference>
<dbReference type="InterPro" id="IPR003140">
    <property type="entry name" value="PLipase/COase/thioEstase"/>
</dbReference>
<dbReference type="Pfam" id="PF02230">
    <property type="entry name" value="Abhydrolase_2"/>
    <property type="match status" value="1"/>
</dbReference>
<keyword evidence="3" id="KW-1185">Reference proteome</keyword>
<sequence>MKHLYIKSRNEAAKETLILFHGTGGRETDLLDVATTVNSEANILSLRGDVDENGHTRFFKRLTPTQYDEDSLKEEGGKIYGELKKLSEEYNFELEKAVIIGYSNGANIGAYLLLNYDLNVKGAMLMHSAYRTDTIGTGMLFDTDVLLTAGAQDMTATAGEAYTLKRKLENKGAKVSVKLTDGGHEISPMELMEGHVWYMPIKNSIRDEDKLL</sequence>
<keyword evidence="2" id="KW-0378">Hydrolase</keyword>
<reference evidence="2 3" key="1">
    <citation type="submission" date="2014-07" db="EMBL/GenBank/DDBJ databases">
        <authorList>
            <person name="Urmite Genomes Urmite Genomes"/>
        </authorList>
    </citation>
    <scope>NUCLEOTIDE SEQUENCE [LARGE SCALE GENOMIC DNA]</scope>
    <source>
        <strain evidence="2 3">13MG44_air</strain>
    </source>
</reference>
<name>A0A078MCT7_9STAP</name>
<dbReference type="GO" id="GO:0016787">
    <property type="term" value="F:hydrolase activity"/>
    <property type="evidence" value="ECO:0007669"/>
    <property type="project" value="UniProtKB-KW"/>
</dbReference>
<evidence type="ECO:0000313" key="2">
    <source>
        <dbReference type="EMBL" id="CEA03222.1"/>
    </source>
</evidence>
<dbReference type="InterPro" id="IPR029058">
    <property type="entry name" value="AB_hydrolase_fold"/>
</dbReference>
<accession>A0A078MCT7</accession>
<dbReference type="Gene3D" id="3.40.50.1820">
    <property type="entry name" value="alpha/beta hydrolase"/>
    <property type="match status" value="1"/>
</dbReference>
<dbReference type="OrthoDB" id="9796570at2"/>
<evidence type="ECO:0000313" key="3">
    <source>
        <dbReference type="Proteomes" id="UP000044136"/>
    </source>
</evidence>
<dbReference type="eggNOG" id="COG0400">
    <property type="taxonomic scope" value="Bacteria"/>
</dbReference>
<dbReference type="HOGENOM" id="CLU_049413_6_1_9"/>
<organism evidence="2 3">
    <name type="scientific">Jeotgalicoccus saudimassiliensis</name>
    <dbReference type="NCBI Taxonomy" id="1461582"/>
    <lineage>
        <taxon>Bacteria</taxon>
        <taxon>Bacillati</taxon>
        <taxon>Bacillota</taxon>
        <taxon>Bacilli</taxon>
        <taxon>Bacillales</taxon>
        <taxon>Staphylococcaceae</taxon>
        <taxon>Jeotgalicoccus</taxon>
    </lineage>
</organism>
<evidence type="ECO:0000259" key="1">
    <source>
        <dbReference type="Pfam" id="PF02230"/>
    </source>
</evidence>